<dbReference type="GO" id="GO:0003700">
    <property type="term" value="F:DNA-binding transcription factor activity"/>
    <property type="evidence" value="ECO:0007669"/>
    <property type="project" value="InterPro"/>
</dbReference>
<evidence type="ECO:0000256" key="1">
    <source>
        <dbReference type="ARBA" id="ARBA00009437"/>
    </source>
</evidence>
<keyword evidence="8" id="KW-1185">Reference proteome</keyword>
<dbReference type="PRINTS" id="PR00039">
    <property type="entry name" value="HTHLYSR"/>
</dbReference>
<feature type="domain" description="HTH lysR-type" evidence="6">
    <location>
        <begin position="1"/>
        <end position="58"/>
    </location>
</feature>
<dbReference type="InterPro" id="IPR005119">
    <property type="entry name" value="LysR_subst-bd"/>
</dbReference>
<dbReference type="FunFam" id="1.10.10.10:FF:000001">
    <property type="entry name" value="LysR family transcriptional regulator"/>
    <property type="match status" value="1"/>
</dbReference>
<accession>A0AA37SBR6</accession>
<evidence type="ECO:0000256" key="2">
    <source>
        <dbReference type="ARBA" id="ARBA00023015"/>
    </source>
</evidence>
<dbReference type="Proteomes" id="UP001161389">
    <property type="component" value="Unassembled WGS sequence"/>
</dbReference>
<dbReference type="EMBL" id="BSNM01000016">
    <property type="protein sequence ID" value="GLQ33015.1"/>
    <property type="molecule type" value="Genomic_DNA"/>
</dbReference>
<dbReference type="InterPro" id="IPR000847">
    <property type="entry name" value="LysR_HTH_N"/>
</dbReference>
<proteinExistence type="inferred from homology"/>
<gene>
    <name evidence="7" type="ORF">GCM10007876_34940</name>
</gene>
<dbReference type="AlphaFoldDB" id="A0AA37SBR6"/>
<dbReference type="SUPFAM" id="SSF46785">
    <property type="entry name" value="Winged helix' DNA-binding domain"/>
    <property type="match status" value="1"/>
</dbReference>
<sequence>MTLTELKYLVTLAQELHFGRAASKCFVSQPTLSVAIKKLEDELGVSLFERSSGSIRLTEVGQQVVQQSEKVLAETKRVQELAHAGKDQLSGPLKVGAIYTVGPYLFPHLVPEVKRLAPNMPLYIEENYTAVLREKLRRGELDAIFIALPFHEPEVVTQTLYDEPFEVLMQSQHPLAKKKSLAIEDLTSEDVMLLGEGHCMRDQILEFCPKLIERNRDTNTRIAEGSSIETLRHMVASGIGITLLPYTATGISSYSEDVVTTRPLSNPQPYRSIALAWRVSFARPKAIDILTQATRQCRVVS</sequence>
<dbReference type="Pfam" id="PF03466">
    <property type="entry name" value="LysR_substrate"/>
    <property type="match status" value="1"/>
</dbReference>
<protein>
    <submittedName>
        <fullName evidence="7">LysR family transcriptional regulator</fullName>
    </submittedName>
</protein>
<evidence type="ECO:0000313" key="8">
    <source>
        <dbReference type="Proteomes" id="UP001161389"/>
    </source>
</evidence>
<dbReference type="Gene3D" id="1.10.10.10">
    <property type="entry name" value="Winged helix-like DNA-binding domain superfamily/Winged helix DNA-binding domain"/>
    <property type="match status" value="1"/>
</dbReference>
<comment type="similarity">
    <text evidence="1">Belongs to the LysR transcriptional regulatory family.</text>
</comment>
<dbReference type="GO" id="GO:0003677">
    <property type="term" value="F:DNA binding"/>
    <property type="evidence" value="ECO:0007669"/>
    <property type="project" value="UniProtKB-KW"/>
</dbReference>
<reference evidence="7" key="2">
    <citation type="submission" date="2023-01" db="EMBL/GenBank/DDBJ databases">
        <title>Draft genome sequence of Litoribrevibacter albus strain NBRC 110071.</title>
        <authorList>
            <person name="Sun Q."/>
            <person name="Mori K."/>
        </authorList>
    </citation>
    <scope>NUCLEOTIDE SEQUENCE</scope>
    <source>
        <strain evidence="7">NBRC 110071</strain>
    </source>
</reference>
<dbReference type="SUPFAM" id="SSF53850">
    <property type="entry name" value="Periplasmic binding protein-like II"/>
    <property type="match status" value="1"/>
</dbReference>
<dbReference type="GO" id="GO:0032993">
    <property type="term" value="C:protein-DNA complex"/>
    <property type="evidence" value="ECO:0007669"/>
    <property type="project" value="TreeGrafter"/>
</dbReference>
<keyword evidence="3" id="KW-0238">DNA-binding</keyword>
<comment type="caution">
    <text evidence="7">The sequence shown here is derived from an EMBL/GenBank/DDBJ whole genome shotgun (WGS) entry which is preliminary data.</text>
</comment>
<evidence type="ECO:0000313" key="7">
    <source>
        <dbReference type="EMBL" id="GLQ33015.1"/>
    </source>
</evidence>
<dbReference type="PROSITE" id="PS50931">
    <property type="entry name" value="HTH_LYSR"/>
    <property type="match status" value="1"/>
</dbReference>
<dbReference type="PANTHER" id="PTHR30346:SF26">
    <property type="entry name" value="HYDROGEN PEROXIDE-INDUCIBLE GENES ACTIVATOR"/>
    <property type="match status" value="1"/>
</dbReference>
<dbReference type="Pfam" id="PF00126">
    <property type="entry name" value="HTH_1"/>
    <property type="match status" value="1"/>
</dbReference>
<keyword evidence="2" id="KW-0805">Transcription regulation</keyword>
<evidence type="ECO:0000259" key="6">
    <source>
        <dbReference type="PROSITE" id="PS50931"/>
    </source>
</evidence>
<keyword evidence="4" id="KW-0010">Activator</keyword>
<dbReference type="PANTHER" id="PTHR30346">
    <property type="entry name" value="TRANSCRIPTIONAL DUAL REGULATOR HCAR-RELATED"/>
    <property type="match status" value="1"/>
</dbReference>
<name>A0AA37SBR6_9GAMM</name>
<dbReference type="RefSeq" id="WP_284383218.1">
    <property type="nucleotide sequence ID" value="NZ_BSNM01000016.1"/>
</dbReference>
<organism evidence="7 8">
    <name type="scientific">Litoribrevibacter albus</name>
    <dbReference type="NCBI Taxonomy" id="1473156"/>
    <lineage>
        <taxon>Bacteria</taxon>
        <taxon>Pseudomonadati</taxon>
        <taxon>Pseudomonadota</taxon>
        <taxon>Gammaproteobacteria</taxon>
        <taxon>Oceanospirillales</taxon>
        <taxon>Oceanospirillaceae</taxon>
        <taxon>Litoribrevibacter</taxon>
    </lineage>
</organism>
<dbReference type="CDD" id="cd08411">
    <property type="entry name" value="PBP2_OxyR"/>
    <property type="match status" value="1"/>
</dbReference>
<keyword evidence="5" id="KW-0804">Transcription</keyword>
<dbReference type="InterPro" id="IPR036388">
    <property type="entry name" value="WH-like_DNA-bd_sf"/>
</dbReference>
<reference evidence="7" key="1">
    <citation type="journal article" date="2014" name="Int. J. Syst. Evol. Microbiol.">
        <title>Complete genome sequence of Corynebacterium casei LMG S-19264T (=DSM 44701T), isolated from a smear-ripened cheese.</title>
        <authorList>
            <consortium name="US DOE Joint Genome Institute (JGI-PGF)"/>
            <person name="Walter F."/>
            <person name="Albersmeier A."/>
            <person name="Kalinowski J."/>
            <person name="Ruckert C."/>
        </authorList>
    </citation>
    <scope>NUCLEOTIDE SEQUENCE</scope>
    <source>
        <strain evidence="7">NBRC 110071</strain>
    </source>
</reference>
<dbReference type="InterPro" id="IPR036390">
    <property type="entry name" value="WH_DNA-bd_sf"/>
</dbReference>
<evidence type="ECO:0000256" key="4">
    <source>
        <dbReference type="ARBA" id="ARBA00023159"/>
    </source>
</evidence>
<dbReference type="Gene3D" id="3.40.190.10">
    <property type="entry name" value="Periplasmic binding protein-like II"/>
    <property type="match status" value="2"/>
</dbReference>
<evidence type="ECO:0000256" key="5">
    <source>
        <dbReference type="ARBA" id="ARBA00023163"/>
    </source>
</evidence>
<evidence type="ECO:0000256" key="3">
    <source>
        <dbReference type="ARBA" id="ARBA00023125"/>
    </source>
</evidence>